<feature type="domain" description="Cytochrome b5 heme-binding" evidence="15">
    <location>
        <begin position="173"/>
        <end position="276"/>
    </location>
</feature>
<evidence type="ECO:0000259" key="15">
    <source>
        <dbReference type="PROSITE" id="PS50255"/>
    </source>
</evidence>
<keyword evidence="11" id="KW-0443">Lipid metabolism</keyword>
<keyword evidence="8" id="KW-1133">Transmembrane helix</keyword>
<dbReference type="PROSITE" id="PS00191">
    <property type="entry name" value="CYTOCHROME_B5_1"/>
    <property type="match status" value="1"/>
</dbReference>
<sequence>MGWIFFKSKYEKMKLVDREDLERDPVVRFQHSHYIPLALFLGFVLPAIIGSTWGDAKGAFVWAGLVARLAVWHCTFLVNSLAHWDGLQPYSDEDTSRGSLILAILTCGEGSHNFHHAFPHDFRSGPSLVSWDPSKWVILLLHRLGLVTGLRSAREEDLKEALEYMKHKALHGVPPLDQEEANEQAIEWTIDDAIDYVLQSNGRCLVSIAGWAVDITRYLGEHPGGSTLLRSYSLQVEPVGRKYEWKDATWAFEGGLNNHSRAAIKRMKEFRLAKLTTAL</sequence>
<evidence type="ECO:0000256" key="14">
    <source>
        <dbReference type="RuleBase" id="RU000581"/>
    </source>
</evidence>
<dbReference type="EMBL" id="CM032183">
    <property type="protein sequence ID" value="KAG7095003.1"/>
    <property type="molecule type" value="Genomic_DNA"/>
</dbReference>
<dbReference type="RefSeq" id="XP_043011473.1">
    <property type="nucleotide sequence ID" value="XM_043150386.1"/>
</dbReference>
<dbReference type="PRINTS" id="PR00075">
    <property type="entry name" value="FACDDSATRASE"/>
</dbReference>
<dbReference type="GO" id="GO:0005506">
    <property type="term" value="F:iron ion binding"/>
    <property type="evidence" value="ECO:0007669"/>
    <property type="project" value="TreeGrafter"/>
</dbReference>
<dbReference type="PROSITE" id="PS50255">
    <property type="entry name" value="CYTOCHROME_B5_2"/>
    <property type="match status" value="1"/>
</dbReference>
<keyword evidence="12" id="KW-0472">Membrane</keyword>
<evidence type="ECO:0000256" key="5">
    <source>
        <dbReference type="ARBA" id="ARBA00022692"/>
    </source>
</evidence>
<comment type="subcellular location">
    <subcellularLocation>
        <location evidence="1">Membrane</location>
        <topology evidence="1">Multi-pass membrane protein</topology>
    </subcellularLocation>
</comment>
<dbReference type="Pfam" id="PF00487">
    <property type="entry name" value="FA_desaturase"/>
    <property type="match status" value="1"/>
</dbReference>
<organism evidence="16 17">
    <name type="scientific">Marasmius oreades</name>
    <name type="common">fairy-ring Marasmius</name>
    <dbReference type="NCBI Taxonomy" id="181124"/>
    <lineage>
        <taxon>Eukaryota</taxon>
        <taxon>Fungi</taxon>
        <taxon>Dikarya</taxon>
        <taxon>Basidiomycota</taxon>
        <taxon>Agaricomycotina</taxon>
        <taxon>Agaricomycetes</taxon>
        <taxon>Agaricomycetidae</taxon>
        <taxon>Agaricales</taxon>
        <taxon>Marasmiineae</taxon>
        <taxon>Marasmiaceae</taxon>
        <taxon>Marasmius</taxon>
    </lineage>
</organism>
<dbReference type="InterPro" id="IPR001199">
    <property type="entry name" value="Cyt_B5-like_heme/steroid-bd"/>
</dbReference>
<dbReference type="GeneID" id="66074873"/>
<dbReference type="PANTHER" id="PTHR11351:SF31">
    <property type="entry name" value="DESATURASE 1, ISOFORM A-RELATED"/>
    <property type="match status" value="1"/>
</dbReference>
<dbReference type="Proteomes" id="UP001049176">
    <property type="component" value="Chromosome 3"/>
</dbReference>
<accession>A0A9P7S4F2</accession>
<keyword evidence="9 14" id="KW-0560">Oxidoreductase</keyword>
<dbReference type="OrthoDB" id="10260134at2759"/>
<dbReference type="SUPFAM" id="SSF55856">
    <property type="entry name" value="Cytochrome b5-like heme/steroid binding domain"/>
    <property type="match status" value="1"/>
</dbReference>
<evidence type="ECO:0000256" key="6">
    <source>
        <dbReference type="ARBA" id="ARBA00022723"/>
    </source>
</evidence>
<keyword evidence="5 14" id="KW-0812">Transmembrane</keyword>
<dbReference type="GO" id="GO:0004768">
    <property type="term" value="F:stearoyl-CoA 9-desaturase activity"/>
    <property type="evidence" value="ECO:0007669"/>
    <property type="project" value="TreeGrafter"/>
</dbReference>
<dbReference type="GO" id="GO:0005789">
    <property type="term" value="C:endoplasmic reticulum membrane"/>
    <property type="evidence" value="ECO:0007669"/>
    <property type="project" value="TreeGrafter"/>
</dbReference>
<evidence type="ECO:0000256" key="11">
    <source>
        <dbReference type="ARBA" id="ARBA00023098"/>
    </source>
</evidence>
<evidence type="ECO:0000256" key="3">
    <source>
        <dbReference type="ARBA" id="ARBA00022516"/>
    </source>
</evidence>
<evidence type="ECO:0000256" key="4">
    <source>
        <dbReference type="ARBA" id="ARBA00022617"/>
    </source>
</evidence>
<keyword evidence="3 14" id="KW-0444">Lipid biosynthesis</keyword>
<protein>
    <recommendedName>
        <fullName evidence="15">Cytochrome b5 heme-binding domain-containing protein</fullName>
    </recommendedName>
</protein>
<evidence type="ECO:0000256" key="7">
    <source>
        <dbReference type="ARBA" id="ARBA00022832"/>
    </source>
</evidence>
<evidence type="ECO:0000256" key="1">
    <source>
        <dbReference type="ARBA" id="ARBA00004141"/>
    </source>
</evidence>
<comment type="cofactor">
    <cofactor evidence="14">
        <name>Fe(2+)</name>
        <dbReference type="ChEBI" id="CHEBI:29033"/>
    </cofactor>
</comment>
<reference evidence="16" key="1">
    <citation type="journal article" date="2021" name="Genome Biol. Evol.">
        <title>The assembled and annotated genome of the fairy-ring fungus Marasmius oreades.</title>
        <authorList>
            <person name="Hiltunen M."/>
            <person name="Ament-Velasquez S.L."/>
            <person name="Johannesson H."/>
        </authorList>
    </citation>
    <scope>NUCLEOTIDE SEQUENCE</scope>
    <source>
        <strain evidence="16">03SP1</strain>
    </source>
</reference>
<evidence type="ECO:0000313" key="16">
    <source>
        <dbReference type="EMBL" id="KAG7095003.1"/>
    </source>
</evidence>
<evidence type="ECO:0000313" key="17">
    <source>
        <dbReference type="Proteomes" id="UP001049176"/>
    </source>
</evidence>
<gene>
    <name evidence="16" type="ORF">E1B28_005797</name>
</gene>
<dbReference type="GO" id="GO:0006636">
    <property type="term" value="P:unsaturated fatty acid biosynthetic process"/>
    <property type="evidence" value="ECO:0007669"/>
    <property type="project" value="TreeGrafter"/>
</dbReference>
<keyword evidence="7" id="KW-0276">Fatty acid metabolism</keyword>
<comment type="similarity">
    <text evidence="2 14">Belongs to the fatty acid desaturase type 1 family.</text>
</comment>
<keyword evidence="6" id="KW-0479">Metal-binding</keyword>
<dbReference type="Gene3D" id="3.10.120.10">
    <property type="entry name" value="Cytochrome b5-like heme/steroid binding domain"/>
    <property type="match status" value="1"/>
</dbReference>
<keyword evidence="4" id="KW-0349">Heme</keyword>
<evidence type="ECO:0000256" key="13">
    <source>
        <dbReference type="ARBA" id="ARBA00023160"/>
    </source>
</evidence>
<evidence type="ECO:0000256" key="8">
    <source>
        <dbReference type="ARBA" id="ARBA00022989"/>
    </source>
</evidence>
<dbReference type="InterPro" id="IPR036400">
    <property type="entry name" value="Cyt_B5-like_heme/steroid_sf"/>
</dbReference>
<evidence type="ECO:0000256" key="9">
    <source>
        <dbReference type="ARBA" id="ARBA00023002"/>
    </source>
</evidence>
<comment type="caution">
    <text evidence="16">The sequence shown here is derived from an EMBL/GenBank/DDBJ whole genome shotgun (WGS) entry which is preliminary data.</text>
</comment>
<keyword evidence="13 14" id="KW-0275">Fatty acid biosynthesis</keyword>
<dbReference type="PANTHER" id="PTHR11351">
    <property type="entry name" value="ACYL-COA DESATURASE"/>
    <property type="match status" value="1"/>
</dbReference>
<dbReference type="AlphaFoldDB" id="A0A9P7S4F2"/>
<name>A0A9P7S4F2_9AGAR</name>
<evidence type="ECO:0000256" key="12">
    <source>
        <dbReference type="ARBA" id="ARBA00023136"/>
    </source>
</evidence>
<dbReference type="KEGG" id="more:E1B28_005797"/>
<evidence type="ECO:0000256" key="10">
    <source>
        <dbReference type="ARBA" id="ARBA00023004"/>
    </source>
</evidence>
<comment type="domain">
    <text evidence="14">The histidine box domains are involved in binding the catalytic metal ions.</text>
</comment>
<keyword evidence="10" id="KW-0408">Iron</keyword>
<dbReference type="InterPro" id="IPR005804">
    <property type="entry name" value="FA_desaturase_dom"/>
</dbReference>
<dbReference type="GO" id="GO:0020037">
    <property type="term" value="F:heme binding"/>
    <property type="evidence" value="ECO:0007669"/>
    <property type="project" value="InterPro"/>
</dbReference>
<keyword evidence="17" id="KW-1185">Reference proteome</keyword>
<dbReference type="InterPro" id="IPR015876">
    <property type="entry name" value="Acyl-CoA_DS"/>
</dbReference>
<proteinExistence type="inferred from homology"/>
<evidence type="ECO:0000256" key="2">
    <source>
        <dbReference type="ARBA" id="ARBA00009295"/>
    </source>
</evidence>
<dbReference type="InterPro" id="IPR018506">
    <property type="entry name" value="Cyt_B5_heme-BS"/>
</dbReference>